<gene>
    <name evidence="2" type="ORF">R4Z09_01085</name>
</gene>
<evidence type="ECO:0000313" key="2">
    <source>
        <dbReference type="EMBL" id="WVX81670.1"/>
    </source>
</evidence>
<name>A0ABZ2CGK3_9BACI</name>
<reference evidence="2 3" key="1">
    <citation type="submission" date="2023-10" db="EMBL/GenBank/DDBJ databases">
        <title>Niallia locisalis sp.nov. isolated from a salt pond sample.</title>
        <authorList>
            <person name="Li X.-J."/>
            <person name="Dong L."/>
        </authorList>
    </citation>
    <scope>NUCLEOTIDE SEQUENCE [LARGE SCALE GENOMIC DNA]</scope>
    <source>
        <strain evidence="2 3">DSM 29761</strain>
    </source>
</reference>
<sequence length="78" mass="8992">MNWIWFLVRITGLAAYLLLTLSVLAGIYRHIPRKKAPMLEFHQIIGQVALLGIAVHAFLLFFDKYEPYSLTSVLIPFM</sequence>
<dbReference type="RefSeq" id="WP_338450582.1">
    <property type="nucleotide sequence ID" value="NZ_CP137640.1"/>
</dbReference>
<organism evidence="2 3">
    <name type="scientific">Niallia oryzisoli</name>
    <dbReference type="NCBI Taxonomy" id="1737571"/>
    <lineage>
        <taxon>Bacteria</taxon>
        <taxon>Bacillati</taxon>
        <taxon>Bacillota</taxon>
        <taxon>Bacilli</taxon>
        <taxon>Bacillales</taxon>
        <taxon>Bacillaceae</taxon>
        <taxon>Niallia</taxon>
    </lineage>
</organism>
<keyword evidence="1" id="KW-0812">Transmembrane</keyword>
<feature type="transmembrane region" description="Helical" evidence="1">
    <location>
        <begin position="6"/>
        <end position="28"/>
    </location>
</feature>
<evidence type="ECO:0000256" key="1">
    <source>
        <dbReference type="SAM" id="Phobius"/>
    </source>
</evidence>
<accession>A0ABZ2CGK3</accession>
<keyword evidence="3" id="KW-1185">Reference proteome</keyword>
<evidence type="ECO:0000313" key="3">
    <source>
        <dbReference type="Proteomes" id="UP001357223"/>
    </source>
</evidence>
<evidence type="ECO:0008006" key="4">
    <source>
        <dbReference type="Google" id="ProtNLM"/>
    </source>
</evidence>
<protein>
    <recommendedName>
        <fullName evidence="4">Cytochrome b561 domain-containing protein</fullName>
    </recommendedName>
</protein>
<feature type="transmembrane region" description="Helical" evidence="1">
    <location>
        <begin position="40"/>
        <end position="62"/>
    </location>
</feature>
<dbReference type="Proteomes" id="UP001357223">
    <property type="component" value="Chromosome"/>
</dbReference>
<keyword evidence="1" id="KW-1133">Transmembrane helix</keyword>
<keyword evidence="1" id="KW-0472">Membrane</keyword>
<proteinExistence type="predicted"/>
<dbReference type="EMBL" id="CP137640">
    <property type="protein sequence ID" value="WVX81670.1"/>
    <property type="molecule type" value="Genomic_DNA"/>
</dbReference>